<reference evidence="1 2" key="1">
    <citation type="submission" date="2016-10" db="EMBL/GenBank/DDBJ databases">
        <authorList>
            <person name="de Groot N.N."/>
        </authorList>
    </citation>
    <scope>NUCLEOTIDE SEQUENCE [LARGE SCALE GENOMIC DNA]</scope>
    <source>
        <strain evidence="1 2">DSM 21741</strain>
    </source>
</reference>
<name>A0A1H1XZF6_9ACTN</name>
<proteinExistence type="predicted"/>
<dbReference type="Proteomes" id="UP000199092">
    <property type="component" value="Chromosome I"/>
</dbReference>
<sequence length="135" mass="14911">MARYAVDAVTLLHVVTAGVEVHAAHQLVAPNAVRSQALALLLTAVRRGELDEESALRRHDRVTELKLRLLGDRVSRRTAWRIAREQGWDTLVEAEHLAVARLQADALVTVDPALRRRAEGIVPLAPVEALSRPQL</sequence>
<evidence type="ECO:0008006" key="3">
    <source>
        <dbReference type="Google" id="ProtNLM"/>
    </source>
</evidence>
<dbReference type="RefSeq" id="WP_091417625.1">
    <property type="nucleotide sequence ID" value="NZ_LT629749.1"/>
</dbReference>
<dbReference type="STRING" id="546871.SAMN04488543_3147"/>
<dbReference type="Gene3D" id="3.40.50.1010">
    <property type="entry name" value="5'-nuclease"/>
    <property type="match status" value="1"/>
</dbReference>
<dbReference type="OrthoDB" id="8370557at2"/>
<organism evidence="1 2">
    <name type="scientific">Friedmanniella luteola</name>
    <dbReference type="NCBI Taxonomy" id="546871"/>
    <lineage>
        <taxon>Bacteria</taxon>
        <taxon>Bacillati</taxon>
        <taxon>Actinomycetota</taxon>
        <taxon>Actinomycetes</taxon>
        <taxon>Propionibacteriales</taxon>
        <taxon>Nocardioidaceae</taxon>
        <taxon>Friedmanniella</taxon>
    </lineage>
</organism>
<accession>A0A1H1XZF6</accession>
<dbReference type="EMBL" id="LT629749">
    <property type="protein sequence ID" value="SDT14597.1"/>
    <property type="molecule type" value="Genomic_DNA"/>
</dbReference>
<dbReference type="AlphaFoldDB" id="A0A1H1XZF6"/>
<gene>
    <name evidence="1" type="ORF">SAMN04488543_3147</name>
</gene>
<keyword evidence="2" id="KW-1185">Reference proteome</keyword>
<evidence type="ECO:0000313" key="2">
    <source>
        <dbReference type="Proteomes" id="UP000199092"/>
    </source>
</evidence>
<evidence type="ECO:0000313" key="1">
    <source>
        <dbReference type="EMBL" id="SDT14597.1"/>
    </source>
</evidence>
<protein>
    <recommendedName>
        <fullName evidence="3">PIN domain-containing protein</fullName>
    </recommendedName>
</protein>